<dbReference type="HAMAP" id="MF_01498">
    <property type="entry name" value="RadA_bact"/>
    <property type="match status" value="1"/>
</dbReference>
<gene>
    <name evidence="12" type="primary">radA</name>
    <name evidence="16" type="ORF">PCO31111_03558</name>
</gene>
<dbReference type="GO" id="GO:0005829">
    <property type="term" value="C:cytosol"/>
    <property type="evidence" value="ECO:0007669"/>
    <property type="project" value="TreeGrafter"/>
</dbReference>
<comment type="domain">
    <text evidence="12">The middle region has homology to RecA with ATPase motifs including the RadA KNRFG motif, while the C-terminus is homologous to Lon protease.</text>
</comment>
<dbReference type="Proteomes" id="UP000383971">
    <property type="component" value="Unassembled WGS sequence"/>
</dbReference>
<feature type="domain" description="RecA family profile 1" evidence="15">
    <location>
        <begin position="65"/>
        <end position="218"/>
    </location>
</feature>
<proteinExistence type="inferred from homology"/>
<sequence>MAKAKTVYICTECGGQTPKWAGQCPNCNGWNTLVESVAEATTGHRYQSLAKSTPVLKLAHIEAADVPRFSSGVSEFDRVLGGGLVAGGVVLIGGDPGIGKSTLLLQSLAHLARERRALYVSGEESGAQIALRAQRLGLGAAGEGGGELDLLAEIQLEKILGAIESEKPDVVVIDSIQTVYSEALSSAPGSVAQVRECAAQLTRTAKQSGVTVIMVGHVTKEGSLAGPRVLEHIVDTVLYFEGDTHSSYRLVRAFKNRFGAVNELGVFAMTEKGLRGVANPSALFLSQHEQSVPGSCVLVTQEGTRPLLVEVQALVDTAQVPNPRRLAVGLEQNRLAMLLAVMHRHAGIACFDQDVFLNAVGGVKITEPAADLAVLLAIHSSLRNKALPRGIVAFGEVGLAGEIRPSPRGQDRLKEAAKLGFSIAIIPKANAPKQPIDGLEVHAVDRLEHAISVVAGL</sequence>
<dbReference type="InterPro" id="IPR020588">
    <property type="entry name" value="RecA_ATP-bd"/>
</dbReference>
<dbReference type="PANTHER" id="PTHR32472:SF10">
    <property type="entry name" value="DNA REPAIR PROTEIN RADA-LIKE PROTEIN"/>
    <property type="match status" value="1"/>
</dbReference>
<keyword evidence="17" id="KW-1185">Reference proteome</keyword>
<comment type="function">
    <text evidence="12">Plays a role in repairing double-strand DNA breaks, probably involving stabilizing or processing branched DNA or blocked replication forks.</text>
</comment>
<dbReference type="SMART" id="SM00382">
    <property type="entry name" value="AAA"/>
    <property type="match status" value="1"/>
</dbReference>
<keyword evidence="8 12" id="KW-0346">Stress response</keyword>
<comment type="function">
    <text evidence="14">DNA-dependent ATPase involved in processing of recombination intermediates, plays a role in repairing DNA breaks. Stimulates the branch migration of RecA-mediated strand transfer reactions, allowing the 3' invading strand to extend heteroduplex DNA faster. Binds ssDNA in the presence of ADP but not other nucleotides, has ATPase activity that is stimulated by ssDNA and various branched DNA structures, but inhibited by SSB. Does not have RecA's homology-searching function.</text>
</comment>
<organism evidence="16 17">
    <name type="scientific">Pandoraea communis</name>
    <dbReference type="NCBI Taxonomy" id="2508297"/>
    <lineage>
        <taxon>Bacteria</taxon>
        <taxon>Pseudomonadati</taxon>
        <taxon>Pseudomonadota</taxon>
        <taxon>Betaproteobacteria</taxon>
        <taxon>Burkholderiales</taxon>
        <taxon>Burkholderiaceae</taxon>
        <taxon>Pandoraea</taxon>
    </lineage>
</organism>
<evidence type="ECO:0000313" key="17">
    <source>
        <dbReference type="Proteomes" id="UP000383971"/>
    </source>
</evidence>
<keyword evidence="6 14" id="KW-0862">Zinc</keyword>
<dbReference type="GO" id="GO:0005524">
    <property type="term" value="F:ATP binding"/>
    <property type="evidence" value="ECO:0007669"/>
    <property type="project" value="UniProtKB-UniRule"/>
</dbReference>
<evidence type="ECO:0000256" key="2">
    <source>
        <dbReference type="ARBA" id="ARBA00022741"/>
    </source>
</evidence>
<reference evidence="16 17" key="1">
    <citation type="submission" date="2019-08" db="EMBL/GenBank/DDBJ databases">
        <authorList>
            <person name="Peeters C."/>
        </authorList>
    </citation>
    <scope>NUCLEOTIDE SEQUENCE [LARGE SCALE GENOMIC DNA]</scope>
    <source>
        <strain evidence="16 17">LMG 31111</strain>
    </source>
</reference>
<dbReference type="Gene3D" id="3.30.230.10">
    <property type="match status" value="1"/>
</dbReference>
<dbReference type="PROSITE" id="PS50162">
    <property type="entry name" value="RECA_2"/>
    <property type="match status" value="1"/>
</dbReference>
<dbReference type="GO" id="GO:0140664">
    <property type="term" value="F:ATP-dependent DNA damage sensor activity"/>
    <property type="evidence" value="ECO:0007669"/>
    <property type="project" value="InterPro"/>
</dbReference>
<dbReference type="InterPro" id="IPR020568">
    <property type="entry name" value="Ribosomal_Su5_D2-typ_SF"/>
</dbReference>
<dbReference type="PANTHER" id="PTHR32472">
    <property type="entry name" value="DNA REPAIR PROTEIN RADA"/>
    <property type="match status" value="1"/>
</dbReference>
<evidence type="ECO:0000259" key="15">
    <source>
        <dbReference type="PROSITE" id="PS50162"/>
    </source>
</evidence>
<evidence type="ECO:0000256" key="8">
    <source>
        <dbReference type="ARBA" id="ARBA00023016"/>
    </source>
</evidence>
<dbReference type="RefSeq" id="WP_150586042.1">
    <property type="nucleotide sequence ID" value="NZ_CABPSE010000012.1"/>
</dbReference>
<evidence type="ECO:0000256" key="13">
    <source>
        <dbReference type="NCBIfam" id="TIGR00416"/>
    </source>
</evidence>
<dbReference type="Pfam" id="PF18073">
    <property type="entry name" value="Zn_ribbon_LapB"/>
    <property type="match status" value="1"/>
</dbReference>
<evidence type="ECO:0000256" key="9">
    <source>
        <dbReference type="ARBA" id="ARBA00023125"/>
    </source>
</evidence>
<dbReference type="InterPro" id="IPR027417">
    <property type="entry name" value="P-loop_NTPase"/>
</dbReference>
<dbReference type="GO" id="GO:0003684">
    <property type="term" value="F:damaged DNA binding"/>
    <property type="evidence" value="ECO:0007669"/>
    <property type="project" value="InterPro"/>
</dbReference>
<evidence type="ECO:0000313" key="16">
    <source>
        <dbReference type="EMBL" id="VVE29043.1"/>
    </source>
</evidence>
<evidence type="ECO:0000256" key="14">
    <source>
        <dbReference type="RuleBase" id="RU003555"/>
    </source>
</evidence>
<keyword evidence="10 12" id="KW-0234">DNA repair</keyword>
<dbReference type="InterPro" id="IPR004504">
    <property type="entry name" value="DNA_repair_RadA"/>
</dbReference>
<dbReference type="InterPro" id="IPR003593">
    <property type="entry name" value="AAA+_ATPase"/>
</dbReference>
<protein>
    <recommendedName>
        <fullName evidence="12 13">DNA repair protein RadA</fullName>
    </recommendedName>
</protein>
<evidence type="ECO:0000256" key="5">
    <source>
        <dbReference type="ARBA" id="ARBA00022801"/>
    </source>
</evidence>
<keyword evidence="9 12" id="KW-0238">DNA-binding</keyword>
<keyword evidence="2 12" id="KW-0547">Nucleotide-binding</keyword>
<dbReference type="InterPro" id="IPR041166">
    <property type="entry name" value="Rubredoxin_2"/>
</dbReference>
<dbReference type="NCBIfam" id="TIGR00416">
    <property type="entry name" value="sms"/>
    <property type="match status" value="1"/>
</dbReference>
<dbReference type="InterPro" id="IPR014721">
    <property type="entry name" value="Ribsml_uS5_D2-typ_fold_subgr"/>
</dbReference>
<name>A0A5E4WXM1_9BURK</name>
<dbReference type="Gene3D" id="3.40.50.300">
    <property type="entry name" value="P-loop containing nucleotide triphosphate hydrolases"/>
    <property type="match status" value="1"/>
</dbReference>
<evidence type="ECO:0000256" key="6">
    <source>
        <dbReference type="ARBA" id="ARBA00022833"/>
    </source>
</evidence>
<dbReference type="Pfam" id="PF13481">
    <property type="entry name" value="AAA_25"/>
    <property type="match status" value="1"/>
</dbReference>
<evidence type="ECO:0000256" key="10">
    <source>
        <dbReference type="ARBA" id="ARBA00023204"/>
    </source>
</evidence>
<dbReference type="GO" id="GO:0000725">
    <property type="term" value="P:recombinational repair"/>
    <property type="evidence" value="ECO:0007669"/>
    <property type="project" value="UniProtKB-UniRule"/>
</dbReference>
<feature type="short sequence motif" description="RadA KNRFG motif" evidence="12">
    <location>
        <begin position="255"/>
        <end position="259"/>
    </location>
</feature>
<dbReference type="SUPFAM" id="SSF54211">
    <property type="entry name" value="Ribosomal protein S5 domain 2-like"/>
    <property type="match status" value="1"/>
</dbReference>
<dbReference type="SUPFAM" id="SSF52540">
    <property type="entry name" value="P-loop containing nucleoside triphosphate hydrolases"/>
    <property type="match status" value="1"/>
</dbReference>
<dbReference type="FunFam" id="3.40.50.300:FF:000050">
    <property type="entry name" value="DNA repair protein RadA"/>
    <property type="match status" value="1"/>
</dbReference>
<evidence type="ECO:0000256" key="12">
    <source>
        <dbReference type="HAMAP-Rule" id="MF_01498"/>
    </source>
</evidence>
<comment type="similarity">
    <text evidence="12 14">Belongs to the RecA family. RadA subfamily.</text>
</comment>
<evidence type="ECO:0000256" key="7">
    <source>
        <dbReference type="ARBA" id="ARBA00022840"/>
    </source>
</evidence>
<dbReference type="EMBL" id="CABPSE010000012">
    <property type="protein sequence ID" value="VVE29043.1"/>
    <property type="molecule type" value="Genomic_DNA"/>
</dbReference>
<evidence type="ECO:0000256" key="1">
    <source>
        <dbReference type="ARBA" id="ARBA00022723"/>
    </source>
</evidence>
<accession>A0A5E4WXM1</accession>
<evidence type="ECO:0000256" key="3">
    <source>
        <dbReference type="ARBA" id="ARBA00022763"/>
    </source>
</evidence>
<keyword evidence="7 12" id="KW-0067">ATP-binding</keyword>
<feature type="region of interest" description="Lon-protease-like" evidence="12">
    <location>
        <begin position="354"/>
        <end position="457"/>
    </location>
</feature>
<dbReference type="GO" id="GO:0008270">
    <property type="term" value="F:zinc ion binding"/>
    <property type="evidence" value="ECO:0007669"/>
    <property type="project" value="UniProtKB-KW"/>
</dbReference>
<dbReference type="CDD" id="cd01121">
    <property type="entry name" value="RadA_SMS_N"/>
    <property type="match status" value="1"/>
</dbReference>
<feature type="binding site" evidence="12">
    <location>
        <begin position="94"/>
        <end position="101"/>
    </location>
    <ligand>
        <name>ATP</name>
        <dbReference type="ChEBI" id="CHEBI:30616"/>
    </ligand>
</feature>
<keyword evidence="1 12" id="KW-0479">Metal-binding</keyword>
<evidence type="ECO:0000256" key="11">
    <source>
        <dbReference type="ARBA" id="ARBA00025580"/>
    </source>
</evidence>
<keyword evidence="5" id="KW-0378">Hydrolase</keyword>
<keyword evidence="3 12" id="KW-0227">DNA damage</keyword>
<dbReference type="GO" id="GO:0016787">
    <property type="term" value="F:hydrolase activity"/>
    <property type="evidence" value="ECO:0007669"/>
    <property type="project" value="UniProtKB-KW"/>
</dbReference>
<dbReference type="AlphaFoldDB" id="A0A5E4WXM1"/>
<evidence type="ECO:0000256" key="4">
    <source>
        <dbReference type="ARBA" id="ARBA00022771"/>
    </source>
</evidence>
<keyword evidence="4 14" id="KW-0863">Zinc-finger</keyword>
<comment type="function">
    <text evidence="11">Can catalyze the hydrolysis of ATP in the presence of single-stranded DNA, the ATP-dependent uptake of single-stranded DNA by duplex DNA, and the ATP-dependent hybridization of homologous single-stranded DNAs. It interacts with LexA causing its activation and leading to its autocatalytic cleavage.</text>
</comment>
<dbReference type="PRINTS" id="PR01874">
    <property type="entry name" value="DNAREPAIRADA"/>
</dbReference>